<comment type="subcellular location">
    <subcellularLocation>
        <location evidence="1">Membrane</location>
        <topology evidence="1">Multi-pass membrane protein</topology>
    </subcellularLocation>
</comment>
<feature type="domain" description="ABC transmembrane type-1" evidence="16">
    <location>
        <begin position="331"/>
        <end position="606"/>
    </location>
</feature>
<accession>A0A540LXB2</accession>
<dbReference type="PROSITE" id="PS50929">
    <property type="entry name" value="ABC_TM1F"/>
    <property type="match status" value="2"/>
</dbReference>
<dbReference type="InterPro" id="IPR011527">
    <property type="entry name" value="ABC1_TM_dom"/>
</dbReference>
<dbReference type="Pfam" id="PF00664">
    <property type="entry name" value="ABC_membrane"/>
    <property type="match status" value="2"/>
</dbReference>
<dbReference type="GO" id="GO:0008559">
    <property type="term" value="F:ABC-type xenobiotic transporter activity"/>
    <property type="evidence" value="ECO:0007669"/>
    <property type="project" value="UniProtKB-EC"/>
</dbReference>
<feature type="transmembrane region" description="Helical" evidence="14">
    <location>
        <begin position="159"/>
        <end position="176"/>
    </location>
</feature>
<feature type="region of interest" description="Disordered" evidence="13">
    <location>
        <begin position="1106"/>
        <end position="1143"/>
    </location>
</feature>
<dbReference type="InterPro" id="IPR003593">
    <property type="entry name" value="AAA+_ATPase"/>
</dbReference>
<feature type="domain" description="ABC transmembrane type-1" evidence="16">
    <location>
        <begin position="1177"/>
        <end position="1412"/>
    </location>
</feature>
<keyword evidence="11 14" id="KW-0472">Membrane</keyword>
<gene>
    <name evidence="17" type="ORF">C1H46_023302</name>
</gene>
<dbReference type="GO" id="GO:0016020">
    <property type="term" value="C:membrane"/>
    <property type="evidence" value="ECO:0007669"/>
    <property type="project" value="UniProtKB-SubCell"/>
</dbReference>
<keyword evidence="9" id="KW-1278">Translocase</keyword>
<dbReference type="PANTHER" id="PTHR24223">
    <property type="entry name" value="ATP-BINDING CASSETTE SUB-FAMILY C"/>
    <property type="match status" value="1"/>
</dbReference>
<dbReference type="PROSITE" id="PS00211">
    <property type="entry name" value="ABC_TRANSPORTER_1"/>
    <property type="match status" value="2"/>
</dbReference>
<keyword evidence="10 14" id="KW-1133">Transmembrane helix</keyword>
<dbReference type="FunFam" id="3.40.50.300:FF:000169">
    <property type="entry name" value="ABC transporter C family member 3"/>
    <property type="match status" value="1"/>
</dbReference>
<feature type="transmembrane region" description="Helical" evidence="14">
    <location>
        <begin position="188"/>
        <end position="208"/>
    </location>
</feature>
<feature type="transmembrane region" description="Helical" evidence="14">
    <location>
        <begin position="1301"/>
        <end position="1330"/>
    </location>
</feature>
<dbReference type="SUPFAM" id="SSF52540">
    <property type="entry name" value="P-loop containing nucleoside triphosphate hydrolases"/>
    <property type="match status" value="3"/>
</dbReference>
<reference evidence="17 18" key="1">
    <citation type="journal article" date="2019" name="G3 (Bethesda)">
        <title>Sequencing of a Wild Apple (Malus baccata) Genome Unravels the Differences Between Cultivated and Wild Apple Species Regarding Disease Resistance and Cold Tolerance.</title>
        <authorList>
            <person name="Chen X."/>
        </authorList>
    </citation>
    <scope>NUCLEOTIDE SEQUENCE [LARGE SCALE GENOMIC DNA]</scope>
    <source>
        <strain evidence="18">cv. Shandingzi</strain>
        <tissue evidence="17">Leaves</tissue>
    </source>
</reference>
<evidence type="ECO:0000256" key="2">
    <source>
        <dbReference type="ARBA" id="ARBA00009726"/>
    </source>
</evidence>
<comment type="caution">
    <text evidence="17">The sequence shown here is derived from an EMBL/GenBank/DDBJ whole genome shotgun (WGS) entry which is preliminary data.</text>
</comment>
<feature type="transmembrane region" description="Helical" evidence="14">
    <location>
        <begin position="451"/>
        <end position="479"/>
    </location>
</feature>
<dbReference type="FunFam" id="1.20.1560.10:FF:000003">
    <property type="entry name" value="ABC transporter C family member 10"/>
    <property type="match status" value="1"/>
</dbReference>
<dbReference type="FunFam" id="1.20.1560.10:FF:000002">
    <property type="entry name" value="ABC transporter C family member 5"/>
    <property type="match status" value="1"/>
</dbReference>
<proteinExistence type="inferred from homology"/>
<feature type="transmembrane region" description="Helical" evidence="14">
    <location>
        <begin position="118"/>
        <end position="139"/>
    </location>
</feature>
<dbReference type="SUPFAM" id="SSF90123">
    <property type="entry name" value="ABC transporter transmembrane region"/>
    <property type="match status" value="2"/>
</dbReference>
<feature type="transmembrane region" description="Helical" evidence="14">
    <location>
        <begin position="1208"/>
        <end position="1232"/>
    </location>
</feature>
<feature type="domain" description="ABC transporter" evidence="15">
    <location>
        <begin position="640"/>
        <end position="874"/>
    </location>
</feature>
<keyword evidence="6" id="KW-0677">Repeat</keyword>
<evidence type="ECO:0000256" key="11">
    <source>
        <dbReference type="ARBA" id="ARBA00023136"/>
    </source>
</evidence>
<dbReference type="STRING" id="106549.A0A540LXB2"/>
<dbReference type="FunFam" id="3.40.50.300:FF:000508">
    <property type="entry name" value="ABC transporter C family member 5"/>
    <property type="match status" value="2"/>
</dbReference>
<dbReference type="CDD" id="cd18580">
    <property type="entry name" value="ABC_6TM_ABCC_D2"/>
    <property type="match status" value="1"/>
</dbReference>
<dbReference type="PROSITE" id="PS50893">
    <property type="entry name" value="ABC_TRANSPORTER_2"/>
    <property type="match status" value="3"/>
</dbReference>
<dbReference type="EMBL" id="VIEB01000431">
    <property type="protein sequence ID" value="TQD91127.1"/>
    <property type="molecule type" value="Genomic_DNA"/>
</dbReference>
<feature type="transmembrane region" description="Helical" evidence="14">
    <location>
        <begin position="551"/>
        <end position="573"/>
    </location>
</feature>
<dbReference type="GO" id="GO:0016887">
    <property type="term" value="F:ATP hydrolysis activity"/>
    <property type="evidence" value="ECO:0007669"/>
    <property type="project" value="InterPro"/>
</dbReference>
<feature type="domain" description="ABC transporter" evidence="15">
    <location>
        <begin position="866"/>
        <end position="1089"/>
    </location>
</feature>
<evidence type="ECO:0000256" key="14">
    <source>
        <dbReference type="SAM" id="Phobius"/>
    </source>
</evidence>
<organism evidence="17 18">
    <name type="scientific">Malus baccata</name>
    <name type="common">Siberian crab apple</name>
    <name type="synonym">Pyrus baccata</name>
    <dbReference type="NCBI Taxonomy" id="106549"/>
    <lineage>
        <taxon>Eukaryota</taxon>
        <taxon>Viridiplantae</taxon>
        <taxon>Streptophyta</taxon>
        <taxon>Embryophyta</taxon>
        <taxon>Tracheophyta</taxon>
        <taxon>Spermatophyta</taxon>
        <taxon>Magnoliopsida</taxon>
        <taxon>eudicotyledons</taxon>
        <taxon>Gunneridae</taxon>
        <taxon>Pentapetalae</taxon>
        <taxon>rosids</taxon>
        <taxon>fabids</taxon>
        <taxon>Rosales</taxon>
        <taxon>Rosaceae</taxon>
        <taxon>Amygdaloideae</taxon>
        <taxon>Maleae</taxon>
        <taxon>Malus</taxon>
    </lineage>
</organism>
<feature type="transmembrane region" description="Helical" evidence="14">
    <location>
        <begin position="34"/>
        <end position="57"/>
    </location>
</feature>
<feature type="transmembrane region" description="Helical" evidence="14">
    <location>
        <begin position="247"/>
        <end position="266"/>
    </location>
</feature>
<feature type="transmembrane region" description="Helical" evidence="14">
    <location>
        <begin position="325"/>
        <end position="343"/>
    </location>
</feature>
<dbReference type="Pfam" id="PF00005">
    <property type="entry name" value="ABC_tran"/>
    <property type="match status" value="3"/>
</dbReference>
<evidence type="ECO:0000256" key="10">
    <source>
        <dbReference type="ARBA" id="ARBA00022989"/>
    </source>
</evidence>
<keyword evidence="18" id="KW-1185">Reference proteome</keyword>
<feature type="transmembrane region" description="Helical" evidence="14">
    <location>
        <begin position="85"/>
        <end position="106"/>
    </location>
</feature>
<feature type="compositionally biased region" description="Polar residues" evidence="13">
    <location>
        <begin position="1112"/>
        <end position="1122"/>
    </location>
</feature>
<dbReference type="Gene3D" id="3.40.50.300">
    <property type="entry name" value="P-loop containing nucleotide triphosphate hydrolases"/>
    <property type="match status" value="3"/>
</dbReference>
<evidence type="ECO:0000256" key="13">
    <source>
        <dbReference type="SAM" id="MobiDB-lite"/>
    </source>
</evidence>
<dbReference type="CDD" id="cd03250">
    <property type="entry name" value="ABCC_MRP_domain1"/>
    <property type="match status" value="2"/>
</dbReference>
<dbReference type="InterPro" id="IPR050173">
    <property type="entry name" value="ABC_transporter_C-like"/>
</dbReference>
<dbReference type="EC" id="7.6.2.2" evidence="3"/>
<evidence type="ECO:0000256" key="1">
    <source>
        <dbReference type="ARBA" id="ARBA00004141"/>
    </source>
</evidence>
<dbReference type="GO" id="GO:0005524">
    <property type="term" value="F:ATP binding"/>
    <property type="evidence" value="ECO:0007669"/>
    <property type="project" value="UniProtKB-KW"/>
</dbReference>
<comment type="similarity">
    <text evidence="2">Belongs to the ABC transporter superfamily. ABCC family. Conjugate transporter (TC 3.A.1.208) subfamily.</text>
</comment>
<evidence type="ECO:0000256" key="7">
    <source>
        <dbReference type="ARBA" id="ARBA00022741"/>
    </source>
</evidence>
<evidence type="ECO:0000256" key="6">
    <source>
        <dbReference type="ARBA" id="ARBA00022737"/>
    </source>
</evidence>
<dbReference type="CDD" id="cd18579">
    <property type="entry name" value="ABC_6TM_ABCC_D1"/>
    <property type="match status" value="1"/>
</dbReference>
<comment type="catalytic activity">
    <reaction evidence="12">
        <text>ATP + H2O + xenobioticSide 1 = ADP + phosphate + xenobioticSide 2.</text>
        <dbReference type="EC" id="7.6.2.2"/>
    </reaction>
</comment>
<dbReference type="InterPro" id="IPR044746">
    <property type="entry name" value="ABCC_6TM_D1"/>
</dbReference>
<dbReference type="InterPro" id="IPR036640">
    <property type="entry name" value="ABC1_TM_sf"/>
</dbReference>
<evidence type="ECO:0000313" key="17">
    <source>
        <dbReference type="EMBL" id="TQD91127.1"/>
    </source>
</evidence>
<keyword evidence="7" id="KW-0547">Nucleotide-binding</keyword>
<feature type="transmembrane region" description="Helical" evidence="14">
    <location>
        <begin position="1162"/>
        <end position="1188"/>
    </location>
</feature>
<keyword evidence="4" id="KW-0813">Transport</keyword>
<evidence type="ECO:0000256" key="5">
    <source>
        <dbReference type="ARBA" id="ARBA00022692"/>
    </source>
</evidence>
<dbReference type="Proteomes" id="UP000315295">
    <property type="component" value="Unassembled WGS sequence"/>
</dbReference>
<dbReference type="InterPro" id="IPR003439">
    <property type="entry name" value="ABC_transporter-like_ATP-bd"/>
</dbReference>
<sequence length="1710" mass="189953">MEFFGSSNHGTLSTFFSHYSSPMHPGTHFLLKPVFIHGFSGSLHIVLVFVLFFSWLWRKFKAGDGGGGESPKQRISNSRNSYYKQALICAFCVSGFSLVFCLLNYFCWYKNGWSDEKVVTLLDLAVRTLSWGAVCVYLHTQFSNSDESIKFPNFLRVWWGFYFSISCYSLVIDIVLHKDRVSLPVKSLIFDGVCVVSGLFFMYVGFLGKKEDRDSVLEEPFLNGNRSTSVGNDGESKKSRGGTNNPYSNAGIFSILTFAWMGPLIAAGNKKALDLEDVPELDKVDSVFGSYPRFKSKLDVGCGGNGRVTTLHLVKALIFSAWKEILMTSSFGIFYTLASYVGPYLIDTLVQYLYGRRQFKNEGYVLVSAFLFAKLVECLTQRHWFFKTQQVGVRIRAVLVTAIYNKGLTLSCQSKQGHTSGEIVNFMTVDAERISDFTWYMHEPWMILVQVGLALVILYINLGLAAIATLIATIIFMLANVPLGSLQEKFQEKLMKSKDKRMKATSEILRNMRILKLQAWEMKFLSKINELRKSEAGWLRKFVYTWAMTSFVFWGAPTFVSVVTFVACMLLGIPLESGKILSALATFRILQEPIYSLPDTISMIAQTKVSLDRIASFLCLDDLQPDVIENIPRGSSDTAVEIVDGNFSWDLSSPSPTLKDINFKVSRGMRVAVCGTVGSGKSSLLSCILGEVPKISGTLKLCGTKAYVSQLPWIQSGKIEENILFGKQMDRESYDRVLEACSLKKDLEVLSFGDQTVIGERGINLSGGQKQRIQIARAVYQDADIYLFDDPFSAVDAHTGSHLFKILSALATFRILQQPIDSLPETISMIAQTKVSLDRIASFLCLDDLQPDVIENIPRGSSDTAVEIVDGNFSWDLSSPNPTLKDINFKVSRGMRVAVCGAVGSGKSSLLSCILGEVPKISGTLKLCGTKAYVSQLPWIQSGKIEENILFGKQMDRESYDRVLEACSLKKDLEVLSFGDQTVIGERGINLSGGQKQRIQIARAVYQDADIYLFDDPFSAVDAHTGSHLFKECLLGLLSSKTVIYVTHQVEFLPAADLILVMKDGRITQAGKFNDILNSGTDFEELVGAHEEALSALNSVEEGPAEKISVSKEGNSASTNRVVQKEESSDVQNSKTDDLGEPKGQIVQEEEREKGRVGFLVYWKYITTAYGGALVPFVLLGQILFQILQIGSNYWMAWATPVSEDAKPAVTSSTLIVVYVALATGSSLCILFRSMFLATAGYKTATILFSKMHHCIFRAPMSFFDSTPSGRILNRASTDQNVVDMNMPNQLGGLANSMIQLLGIIAVMSQVAWQVFIIFIPVVAICIWYQQYYIPAARELARLVGVCKAPVIQHFAETISGSTTIRSFDQESRFRDTNMKLNDSFGQPKFHTAAAMEWLCIAGLAVTYGLNLNMLQAWCIWNLCNVENKIISVERLIQYTNIPSEPPLVIESNQPDRSWPSHGEVDIRDLQVRYAPHMPLVLRGLTCTFPGGLKSGIVGRTGSGKSTLIQTLFRIVDPCAGQILIDGIDISSIGLHDLRSRLSIIPQDPTMFEGTVRSNLDPLEEYTDEQIWEALEKCQLGDEVRKKEGKLDSTVNENGENWSMGQRQLVCLGRVLLKKSKVLVLDEATASVDTATDNLIQQTLRQHFADCTVITIAHRITSVLDSDMVLLLSHGLIEEYDSPARLLENKSSSFAQLVAEYTMRSNSSYE</sequence>
<dbReference type="Gene3D" id="1.20.1560.10">
    <property type="entry name" value="ABC transporter type 1, transmembrane domain"/>
    <property type="match status" value="2"/>
</dbReference>
<evidence type="ECO:0000313" key="18">
    <source>
        <dbReference type="Proteomes" id="UP000315295"/>
    </source>
</evidence>
<name>A0A540LXB2_MALBA</name>
<dbReference type="InterPro" id="IPR044726">
    <property type="entry name" value="ABCC_6TM_D2"/>
</dbReference>
<feature type="domain" description="ABC transporter" evidence="15">
    <location>
        <begin position="1467"/>
        <end position="1699"/>
    </location>
</feature>
<dbReference type="InterPro" id="IPR027417">
    <property type="entry name" value="P-loop_NTPase"/>
</dbReference>
<keyword evidence="5 14" id="KW-0812">Transmembrane</keyword>
<evidence type="ECO:0000259" key="16">
    <source>
        <dbReference type="PROSITE" id="PS50929"/>
    </source>
</evidence>
<evidence type="ECO:0000256" key="9">
    <source>
        <dbReference type="ARBA" id="ARBA00022967"/>
    </source>
</evidence>
<dbReference type="InterPro" id="IPR017871">
    <property type="entry name" value="ABC_transporter-like_CS"/>
</dbReference>
<evidence type="ECO:0000256" key="4">
    <source>
        <dbReference type="ARBA" id="ARBA00022448"/>
    </source>
</evidence>
<evidence type="ECO:0000256" key="3">
    <source>
        <dbReference type="ARBA" id="ARBA00012191"/>
    </source>
</evidence>
<evidence type="ECO:0000259" key="15">
    <source>
        <dbReference type="PROSITE" id="PS50893"/>
    </source>
</evidence>
<evidence type="ECO:0000256" key="8">
    <source>
        <dbReference type="ARBA" id="ARBA00022840"/>
    </source>
</evidence>
<evidence type="ECO:0000256" key="12">
    <source>
        <dbReference type="ARBA" id="ARBA00034018"/>
    </source>
</evidence>
<protein>
    <recommendedName>
        <fullName evidence="3">ABC-type xenobiotic transporter</fullName>
        <ecNumber evidence="3">7.6.2.2</ecNumber>
    </recommendedName>
</protein>
<dbReference type="SMART" id="SM00382">
    <property type="entry name" value="AAA"/>
    <property type="match status" value="3"/>
</dbReference>
<dbReference type="CDD" id="cd03244">
    <property type="entry name" value="ABCC_MRP_domain2"/>
    <property type="match status" value="1"/>
</dbReference>
<dbReference type="PANTHER" id="PTHR24223:SF181">
    <property type="entry name" value="ABC TRANSPORTER C FAMILY MEMBER 3"/>
    <property type="match status" value="1"/>
</dbReference>
<keyword evidence="8" id="KW-0067">ATP-binding</keyword>